<feature type="compositionally biased region" description="Basic residues" evidence="1">
    <location>
        <begin position="244"/>
        <end position="259"/>
    </location>
</feature>
<dbReference type="EMBL" id="CADCVQ010000170">
    <property type="protein sequence ID" value="CAA9531455.1"/>
    <property type="molecule type" value="Genomic_DNA"/>
</dbReference>
<name>A0A6J4TUP3_9ACTN</name>
<accession>A0A6J4TUP3</accession>
<feature type="compositionally biased region" description="Basic residues" evidence="1">
    <location>
        <begin position="155"/>
        <end position="175"/>
    </location>
</feature>
<feature type="region of interest" description="Disordered" evidence="1">
    <location>
        <begin position="1"/>
        <end position="84"/>
    </location>
</feature>
<evidence type="ECO:0000256" key="1">
    <source>
        <dbReference type="SAM" id="MobiDB-lite"/>
    </source>
</evidence>
<feature type="compositionally biased region" description="Basic and acidic residues" evidence="1">
    <location>
        <begin position="176"/>
        <end position="189"/>
    </location>
</feature>
<protein>
    <submittedName>
        <fullName evidence="2">CDP-glycerol:poly(Glycerophosphate) glycerophosphotransferase</fullName>
        <ecNumber evidence="2">2.7.8.12</ecNumber>
    </submittedName>
</protein>
<reference evidence="2" key="1">
    <citation type="submission" date="2020-02" db="EMBL/GenBank/DDBJ databases">
        <authorList>
            <person name="Meier V. D."/>
        </authorList>
    </citation>
    <scope>NUCLEOTIDE SEQUENCE</scope>
    <source>
        <strain evidence="2">AVDCRST_MAG67</strain>
    </source>
</reference>
<feature type="compositionally biased region" description="Basic residues" evidence="1">
    <location>
        <begin position="190"/>
        <end position="218"/>
    </location>
</feature>
<feature type="compositionally biased region" description="Low complexity" evidence="1">
    <location>
        <begin position="219"/>
        <end position="228"/>
    </location>
</feature>
<keyword evidence="2" id="KW-0808">Transferase</keyword>
<organism evidence="2">
    <name type="scientific">uncultured Solirubrobacteraceae bacterium</name>
    <dbReference type="NCBI Taxonomy" id="1162706"/>
    <lineage>
        <taxon>Bacteria</taxon>
        <taxon>Bacillati</taxon>
        <taxon>Actinomycetota</taxon>
        <taxon>Thermoleophilia</taxon>
        <taxon>Solirubrobacterales</taxon>
        <taxon>Solirubrobacteraceae</taxon>
        <taxon>environmental samples</taxon>
    </lineage>
</organism>
<feature type="non-terminal residue" evidence="2">
    <location>
        <position position="363"/>
    </location>
</feature>
<dbReference type="EC" id="2.7.8.12" evidence="2"/>
<sequence length="363" mass="40077">EDRLQQLRGPVRGQSTGALRGPSRPRRRWPPRAPLAGRSRSCGRLSGRRADRGLWDAGGSRRAAERGHPDRKHPYGCRVDQARRRRLPADVARHAAEADPLGRHVGAGGAAGAVVEGRRSLGLPDLAQPDEHAAAAPRLSLRPRRRRDRLSAQRRPQRPRPRRAARGPARRARDRRRQDGRALRADLARRRGVRRGRQGVSPRLRHRRVHRAARRRPRPAAAPALHAHGALRARRASGGARRVLSSRHRSAVPRRRRSRHRLLVDDVRLRDHGPPDPVLHLRPRRLPGTPAGLLLRLRTGRARSAAGHDAGRAGCAARPGRRQRAPRGALCGVSRAVLPPRGRPCQRACAGRAVRGGGGAAWL</sequence>
<dbReference type="AlphaFoldDB" id="A0A6J4TUP3"/>
<feature type="region of interest" description="Disordered" evidence="1">
    <location>
        <begin position="123"/>
        <end position="259"/>
    </location>
</feature>
<evidence type="ECO:0000313" key="2">
    <source>
        <dbReference type="EMBL" id="CAA9531455.1"/>
    </source>
</evidence>
<proteinExistence type="predicted"/>
<feature type="non-terminal residue" evidence="2">
    <location>
        <position position="1"/>
    </location>
</feature>
<gene>
    <name evidence="2" type="ORF">AVDCRST_MAG67-4299</name>
</gene>
<dbReference type="GO" id="GO:0047355">
    <property type="term" value="F:CDP-glycerol glycerophosphotransferase activity"/>
    <property type="evidence" value="ECO:0007669"/>
    <property type="project" value="UniProtKB-EC"/>
</dbReference>
<feature type="compositionally biased region" description="Low complexity" evidence="1">
    <location>
        <begin position="34"/>
        <end position="45"/>
    </location>
</feature>